<dbReference type="SUPFAM" id="SSF51905">
    <property type="entry name" value="FAD/NAD(P)-binding domain"/>
    <property type="match status" value="1"/>
</dbReference>
<evidence type="ECO:0000256" key="1">
    <source>
        <dbReference type="ARBA" id="ARBA00001974"/>
    </source>
</evidence>
<evidence type="ECO:0000256" key="5">
    <source>
        <dbReference type="ARBA" id="ARBA00022827"/>
    </source>
</evidence>
<keyword evidence="3" id="KW-0285">Flavoprotein</keyword>
<keyword evidence="5" id="KW-0274">FAD</keyword>
<organism evidence="10 11">
    <name type="scientific">Toxoplasma gondii GAB2-2007-GAL-DOM2</name>
    <dbReference type="NCBI Taxonomy" id="1130820"/>
    <lineage>
        <taxon>Eukaryota</taxon>
        <taxon>Sar</taxon>
        <taxon>Alveolata</taxon>
        <taxon>Apicomplexa</taxon>
        <taxon>Conoidasida</taxon>
        <taxon>Coccidia</taxon>
        <taxon>Eucoccidiorida</taxon>
        <taxon>Eimeriorina</taxon>
        <taxon>Sarcocystidae</taxon>
        <taxon>Toxoplasma</taxon>
    </lineage>
</organism>
<comment type="similarity">
    <text evidence="2">Belongs to the prenylcysteine oxidase family.</text>
</comment>
<evidence type="ECO:0000256" key="2">
    <source>
        <dbReference type="ARBA" id="ARBA00009967"/>
    </source>
</evidence>
<dbReference type="GO" id="GO:0030327">
    <property type="term" value="P:prenylated protein catabolic process"/>
    <property type="evidence" value="ECO:0007669"/>
    <property type="project" value="TreeGrafter"/>
</dbReference>
<protein>
    <submittedName>
        <fullName evidence="10">Prenylcysteine oxidase</fullName>
        <ecNumber evidence="10">1.8.3.5</ecNumber>
    </submittedName>
</protein>
<evidence type="ECO:0000256" key="7">
    <source>
        <dbReference type="ARBA" id="ARBA00023180"/>
    </source>
</evidence>
<evidence type="ECO:0000313" key="11">
    <source>
        <dbReference type="Proteomes" id="UP000028837"/>
    </source>
</evidence>
<keyword evidence="6 10" id="KW-0560">Oxidoreductase</keyword>
<proteinExistence type="inferred from homology"/>
<sequence length="611" mass="68062">MLWFRLTTLLSFMYVSPYPSSANLAQGTPLQAFNSASFPRCLFELNDCGASPAPAKVAIIGGGISGAATAAFLRMLESDLENLDHLRDAENRFGGSDEKTAGRRLVIDLFEAKDRLGGRLDYAELEGAFVELGGADIHETNAWMVQFHELVNAHLFAKGTRDEVEQPASSNQGPQFLKHINPPDAPIRLIDGDNVVTVNLASAFNINSEVSRFAAHILQGLADSWQHLYPLLGLQTCIDFSGKSHPVREQSSGVSGVRWPTKRRRFVPAFHTAVDMMRAVHLSTLLKQKLEDLIRPLYPAPLVHNMVDAVVRAVYTQGTSVHALAGAVGLAGGIGNLYKQKRPGRDVVSFLMETFVDHTFLNCRVTSIEERESRREWQSQSGKTFRLKAPDSLCPVDARDYLKRQAYDFVVIATPLELSGLSIFSRNEVGELKKVRFPVPRKFQEVFVTFVAAEGIRRTSALNPTGGPTFTTSRESHHELKENDLLLYASWCGRSLAEEEKVRKPPLICKLTTGRELADEDLSQLFRGLRRSVRRRWFAYPFLRPMNLSAEESREDDKAGNQRHSEVNPTTFQLVENVFYPNGFEGVFSCMEGQAMASRNVAHLLVNALAV</sequence>
<reference evidence="10 11" key="1">
    <citation type="submission" date="2014-02" db="EMBL/GenBank/DDBJ databases">
        <authorList>
            <person name="Sibley D."/>
            <person name="Venepally P."/>
            <person name="Karamycheva S."/>
            <person name="Hadjithomas M."/>
            <person name="Khan A."/>
            <person name="Brunk B."/>
            <person name="Roos D."/>
            <person name="Caler E."/>
            <person name="Lorenzi H."/>
        </authorList>
    </citation>
    <scope>NUCLEOTIDE SEQUENCE [LARGE SCALE GENOMIC DNA]</scope>
    <source>
        <strain evidence="10 11">GAB2-2007-GAL-DOM2</strain>
    </source>
</reference>
<keyword evidence="7" id="KW-0325">Glycoprotein</keyword>
<evidence type="ECO:0000256" key="6">
    <source>
        <dbReference type="ARBA" id="ARBA00023002"/>
    </source>
</evidence>
<dbReference type="PANTHER" id="PTHR15944:SF0">
    <property type="entry name" value="PRENYLCYSTEINE LYASE DOMAIN-CONTAINING PROTEIN"/>
    <property type="match status" value="1"/>
</dbReference>
<keyword evidence="4 8" id="KW-0732">Signal</keyword>
<dbReference type="GO" id="GO:0001735">
    <property type="term" value="F:prenylcysteine oxidase activity"/>
    <property type="evidence" value="ECO:0007669"/>
    <property type="project" value="UniProtKB-EC"/>
</dbReference>
<feature type="chain" id="PRO_5001808203" evidence="8">
    <location>
        <begin position="18"/>
        <end position="611"/>
    </location>
</feature>
<dbReference type="EC" id="1.8.3.5" evidence="10"/>
<dbReference type="InterPro" id="IPR036188">
    <property type="entry name" value="FAD/NAD-bd_sf"/>
</dbReference>
<dbReference type="AlphaFoldDB" id="A0A086JHK2"/>
<comment type="cofactor">
    <cofactor evidence="1">
        <name>FAD</name>
        <dbReference type="ChEBI" id="CHEBI:57692"/>
    </cofactor>
</comment>
<gene>
    <name evidence="10" type="ORF">TGDOM2_236010</name>
</gene>
<evidence type="ECO:0000313" key="10">
    <source>
        <dbReference type="EMBL" id="KFG31620.1"/>
    </source>
</evidence>
<dbReference type="VEuPathDB" id="ToxoDB:TGDOM2_236010"/>
<evidence type="ECO:0000256" key="3">
    <source>
        <dbReference type="ARBA" id="ARBA00022630"/>
    </source>
</evidence>
<evidence type="ECO:0000259" key="9">
    <source>
        <dbReference type="Pfam" id="PF07156"/>
    </source>
</evidence>
<feature type="domain" description="Prenylcysteine lyase" evidence="9">
    <location>
        <begin position="268"/>
        <end position="608"/>
    </location>
</feature>
<dbReference type="InterPro" id="IPR017046">
    <property type="entry name" value="Prenylcysteine_Oxase1"/>
</dbReference>
<dbReference type="EMBL" id="AHZU02001506">
    <property type="protein sequence ID" value="KFG31620.1"/>
    <property type="molecule type" value="Genomic_DNA"/>
</dbReference>
<comment type="caution">
    <text evidence="10">The sequence shown here is derived from an EMBL/GenBank/DDBJ whole genome shotgun (WGS) entry which is preliminary data.</text>
</comment>
<accession>A0A086JHK2</accession>
<name>A0A086JHK2_TOXGO</name>
<dbReference type="Gene3D" id="3.50.50.60">
    <property type="entry name" value="FAD/NAD(P)-binding domain"/>
    <property type="match status" value="1"/>
</dbReference>
<dbReference type="Proteomes" id="UP000028837">
    <property type="component" value="Unassembled WGS sequence"/>
</dbReference>
<evidence type="ECO:0000256" key="8">
    <source>
        <dbReference type="SAM" id="SignalP"/>
    </source>
</evidence>
<dbReference type="PANTHER" id="PTHR15944">
    <property type="entry name" value="FARNESYLCYSTEINE LYASE"/>
    <property type="match status" value="1"/>
</dbReference>
<dbReference type="GO" id="GO:0030328">
    <property type="term" value="P:prenylcysteine catabolic process"/>
    <property type="evidence" value="ECO:0007669"/>
    <property type="project" value="InterPro"/>
</dbReference>
<feature type="signal peptide" evidence="8">
    <location>
        <begin position="1"/>
        <end position="17"/>
    </location>
</feature>
<dbReference type="OrthoDB" id="437369at2759"/>
<dbReference type="Pfam" id="PF07156">
    <property type="entry name" value="Prenylcys_lyase"/>
    <property type="match status" value="1"/>
</dbReference>
<evidence type="ECO:0000256" key="4">
    <source>
        <dbReference type="ARBA" id="ARBA00022729"/>
    </source>
</evidence>
<dbReference type="InterPro" id="IPR010795">
    <property type="entry name" value="Prenylcys_lyase"/>
</dbReference>